<evidence type="ECO:0000256" key="4">
    <source>
        <dbReference type="ARBA" id="ARBA00022741"/>
    </source>
</evidence>
<keyword evidence="3 8" id="KW-0479">Metal-binding</keyword>
<evidence type="ECO:0000256" key="5">
    <source>
        <dbReference type="ARBA" id="ARBA00022756"/>
    </source>
</evidence>
<dbReference type="GO" id="GO:0009102">
    <property type="term" value="P:biotin biosynthetic process"/>
    <property type="evidence" value="ECO:0007669"/>
    <property type="project" value="UniProtKB-UniRule"/>
</dbReference>
<comment type="caution">
    <text evidence="8">Lacks conserved residue(s) required for the propagation of feature annotation.</text>
</comment>
<comment type="catalytic activity">
    <reaction evidence="8">
        <text>(7R,8S)-7,8-diammoniononanoate + CO2 + ATP = (4R,5S)-dethiobiotin + ADP + phosphate + 3 H(+)</text>
        <dbReference type="Rhea" id="RHEA:15805"/>
        <dbReference type="ChEBI" id="CHEBI:15378"/>
        <dbReference type="ChEBI" id="CHEBI:16526"/>
        <dbReference type="ChEBI" id="CHEBI:30616"/>
        <dbReference type="ChEBI" id="CHEBI:43474"/>
        <dbReference type="ChEBI" id="CHEBI:149469"/>
        <dbReference type="ChEBI" id="CHEBI:149473"/>
        <dbReference type="ChEBI" id="CHEBI:456216"/>
        <dbReference type="EC" id="6.3.3.3"/>
    </reaction>
</comment>
<feature type="binding site" evidence="8">
    <location>
        <position position="47"/>
    </location>
    <ligand>
        <name>ATP</name>
        <dbReference type="ChEBI" id="CHEBI:30616"/>
    </ligand>
</feature>
<name>K2JAU9_9GAMM</name>
<feature type="binding site" evidence="8">
    <location>
        <begin position="169"/>
        <end position="170"/>
    </location>
    <ligand>
        <name>ATP</name>
        <dbReference type="ChEBI" id="CHEBI:30616"/>
    </ligand>
</feature>
<dbReference type="PIRSF" id="PIRSF006755">
    <property type="entry name" value="DTB_synth"/>
    <property type="match status" value="1"/>
</dbReference>
<evidence type="ECO:0000256" key="7">
    <source>
        <dbReference type="ARBA" id="ARBA00022842"/>
    </source>
</evidence>
<comment type="pathway">
    <text evidence="8">Cofactor biosynthesis; biotin biosynthesis; biotin from 7,8-diaminononanoate: step 1/2.</text>
</comment>
<feature type="binding site" evidence="8">
    <location>
        <begin position="13"/>
        <end position="18"/>
    </location>
    <ligand>
        <name>ATP</name>
        <dbReference type="ChEBI" id="CHEBI:30616"/>
    </ligand>
</feature>
<feature type="binding site" evidence="8">
    <location>
        <position position="47"/>
    </location>
    <ligand>
        <name>Mg(2+)</name>
        <dbReference type="ChEBI" id="CHEBI:18420"/>
    </ligand>
</feature>
<evidence type="ECO:0000313" key="10">
    <source>
        <dbReference type="Proteomes" id="UP000006755"/>
    </source>
</evidence>
<keyword evidence="7 8" id="KW-0460">Magnesium</keyword>
<feature type="binding site" evidence="8">
    <location>
        <begin position="109"/>
        <end position="112"/>
    </location>
    <ligand>
        <name>ATP</name>
        <dbReference type="ChEBI" id="CHEBI:30616"/>
    </ligand>
</feature>
<dbReference type="GO" id="GO:0004141">
    <property type="term" value="F:dethiobiotin synthase activity"/>
    <property type="evidence" value="ECO:0007669"/>
    <property type="project" value="UniProtKB-UniRule"/>
</dbReference>
<comment type="cofactor">
    <cofactor evidence="8">
        <name>Mg(2+)</name>
        <dbReference type="ChEBI" id="CHEBI:18420"/>
    </cofactor>
</comment>
<evidence type="ECO:0000256" key="2">
    <source>
        <dbReference type="ARBA" id="ARBA00022598"/>
    </source>
</evidence>
<dbReference type="GO" id="GO:0042803">
    <property type="term" value="F:protein homodimerization activity"/>
    <property type="evidence" value="ECO:0007669"/>
    <property type="project" value="UniProtKB-ARBA"/>
</dbReference>
<proteinExistence type="inferred from homology"/>
<dbReference type="CDD" id="cd03109">
    <property type="entry name" value="DTBS"/>
    <property type="match status" value="1"/>
</dbReference>
<dbReference type="Pfam" id="PF13500">
    <property type="entry name" value="AAA_26"/>
    <property type="match status" value="1"/>
</dbReference>
<evidence type="ECO:0000256" key="1">
    <source>
        <dbReference type="ARBA" id="ARBA00022490"/>
    </source>
</evidence>
<dbReference type="AlphaFoldDB" id="K2JAU9"/>
<comment type="caution">
    <text evidence="9">The sequence shown here is derived from an EMBL/GenBank/DDBJ whole genome shotgun (WGS) entry which is preliminary data.</text>
</comment>
<comment type="subunit">
    <text evidence="8">Homodimer.</text>
</comment>
<dbReference type="SUPFAM" id="SSF52540">
    <property type="entry name" value="P-loop containing nucleoside triphosphate hydrolases"/>
    <property type="match status" value="1"/>
</dbReference>
<sequence>MAKRLFVTGTDTDAGKTHISCAILAHLGRMGQQVAGLKPIASGGRDDAERLWRHSTLQLHLDSHNPFYFAPPIAPHLAAGEAGVSLDVAKVLAAMAPWQHQQADWLLMEGAGGWRVPLNETEGFADLAKAWGGGVILVVGMKLGCVNHALLSAEAIGRDGLELIGWVANCGLGPMDRLDENLAYLERHLGAPLLARAGHQPDPAAIEVNWHPC</sequence>
<dbReference type="RefSeq" id="WP_008485024.1">
    <property type="nucleotide sequence ID" value="NZ_AMRI01000015.1"/>
</dbReference>
<keyword evidence="1 8" id="KW-0963">Cytoplasm</keyword>
<keyword evidence="5 8" id="KW-0093">Biotin biosynthesis</keyword>
<dbReference type="InterPro" id="IPR027417">
    <property type="entry name" value="P-loop_NTPase"/>
</dbReference>
<dbReference type="FunFam" id="3.40.50.300:FF:000292">
    <property type="entry name" value="ATP-dependent dethiobiotin synthetase BioD"/>
    <property type="match status" value="1"/>
</dbReference>
<dbReference type="PANTHER" id="PTHR43210">
    <property type="entry name" value="DETHIOBIOTIN SYNTHETASE"/>
    <property type="match status" value="1"/>
</dbReference>
<dbReference type="GO" id="GO:0005524">
    <property type="term" value="F:ATP binding"/>
    <property type="evidence" value="ECO:0007669"/>
    <property type="project" value="UniProtKB-UniRule"/>
</dbReference>
<protein>
    <recommendedName>
        <fullName evidence="8">ATP-dependent dethiobiotin synthetase BioD</fullName>
        <ecNumber evidence="8">6.3.3.3</ecNumber>
    </recommendedName>
    <alternativeName>
        <fullName evidence="8">DTB synthetase</fullName>
        <shortName evidence="8">DTBS</shortName>
    </alternativeName>
    <alternativeName>
        <fullName evidence="8">Dethiobiotin synthase</fullName>
    </alternativeName>
</protein>
<reference evidence="9 10" key="1">
    <citation type="journal article" date="2012" name="J. Bacteriol.">
        <title>Genome Sequence of Gallaecimonas xiamenensis Type Strain 3-C-1.</title>
        <authorList>
            <person name="Lai Q."/>
            <person name="Wang L."/>
            <person name="Wang W."/>
            <person name="Shao Z."/>
        </authorList>
    </citation>
    <scope>NUCLEOTIDE SEQUENCE [LARGE SCALE GENOMIC DNA]</scope>
    <source>
        <strain evidence="9 10">3-C-1</strain>
    </source>
</reference>
<keyword evidence="2 8" id="KW-0436">Ligase</keyword>
<dbReference type="PATRIC" id="fig|745411.4.peg.2301"/>
<dbReference type="STRING" id="745411.B3C1_11694"/>
<dbReference type="NCBIfam" id="TIGR00347">
    <property type="entry name" value="bioD"/>
    <property type="match status" value="1"/>
</dbReference>
<evidence type="ECO:0000256" key="3">
    <source>
        <dbReference type="ARBA" id="ARBA00022723"/>
    </source>
</evidence>
<feature type="active site" evidence="8">
    <location>
        <position position="38"/>
    </location>
</feature>
<comment type="function">
    <text evidence="8">Catalyzes a mechanistically unusual reaction, the ATP-dependent insertion of CO2 between the N7 and N8 nitrogen atoms of 7,8-diaminopelargonic acid (DAPA, also called 7,8-diammoniononanoate) to form a ureido ring.</text>
</comment>
<evidence type="ECO:0000313" key="9">
    <source>
        <dbReference type="EMBL" id="EKE72233.1"/>
    </source>
</evidence>
<evidence type="ECO:0000256" key="6">
    <source>
        <dbReference type="ARBA" id="ARBA00022840"/>
    </source>
</evidence>
<feature type="binding site" evidence="8">
    <location>
        <position position="17"/>
    </location>
    <ligand>
        <name>Mg(2+)</name>
        <dbReference type="ChEBI" id="CHEBI:18420"/>
    </ligand>
</feature>
<keyword evidence="4 8" id="KW-0547">Nucleotide-binding</keyword>
<comment type="similarity">
    <text evidence="8">Belongs to the dethiobiotin synthetase family.</text>
</comment>
<dbReference type="HAMAP" id="MF_00336">
    <property type="entry name" value="BioD"/>
    <property type="match status" value="1"/>
</dbReference>
<dbReference type="InterPro" id="IPR004472">
    <property type="entry name" value="DTB_synth_BioD"/>
</dbReference>
<feature type="binding site" evidence="8">
    <location>
        <position position="42"/>
    </location>
    <ligand>
        <name>substrate</name>
    </ligand>
</feature>
<keyword evidence="10" id="KW-1185">Reference proteome</keyword>
<dbReference type="EC" id="6.3.3.3" evidence="8"/>
<gene>
    <name evidence="8 9" type="primary">bioD</name>
    <name evidence="9" type="ORF">B3C1_11694</name>
</gene>
<dbReference type="Gene3D" id="3.40.50.300">
    <property type="entry name" value="P-loop containing nucleotide triphosphate hydrolases"/>
    <property type="match status" value="1"/>
</dbReference>
<dbReference type="OrthoDB" id="9802097at2"/>
<comment type="subcellular location">
    <subcellularLocation>
        <location evidence="8">Cytoplasm</location>
    </subcellularLocation>
</comment>
<evidence type="ECO:0000256" key="8">
    <source>
        <dbReference type="HAMAP-Rule" id="MF_00336"/>
    </source>
</evidence>
<dbReference type="GO" id="GO:0000287">
    <property type="term" value="F:magnesium ion binding"/>
    <property type="evidence" value="ECO:0007669"/>
    <property type="project" value="UniProtKB-UniRule"/>
</dbReference>
<keyword evidence="6 8" id="KW-0067">ATP-binding</keyword>
<dbReference type="eggNOG" id="COG0132">
    <property type="taxonomic scope" value="Bacteria"/>
</dbReference>
<dbReference type="GO" id="GO:0005829">
    <property type="term" value="C:cytosol"/>
    <property type="evidence" value="ECO:0007669"/>
    <property type="project" value="TreeGrafter"/>
</dbReference>
<accession>K2JAU9</accession>
<dbReference type="PANTHER" id="PTHR43210:SF5">
    <property type="entry name" value="DETHIOBIOTIN SYNTHETASE"/>
    <property type="match status" value="1"/>
</dbReference>
<feature type="binding site" evidence="8">
    <location>
        <position position="109"/>
    </location>
    <ligand>
        <name>Mg(2+)</name>
        <dbReference type="ChEBI" id="CHEBI:18420"/>
    </ligand>
</feature>
<dbReference type="UniPathway" id="UPA00078">
    <property type="reaction ID" value="UER00161"/>
</dbReference>
<dbReference type="EMBL" id="AMRI01000015">
    <property type="protein sequence ID" value="EKE72233.1"/>
    <property type="molecule type" value="Genomic_DNA"/>
</dbReference>
<organism evidence="9 10">
    <name type="scientific">Gallaecimonas xiamenensis 3-C-1</name>
    <dbReference type="NCBI Taxonomy" id="745411"/>
    <lineage>
        <taxon>Bacteria</taxon>
        <taxon>Pseudomonadati</taxon>
        <taxon>Pseudomonadota</taxon>
        <taxon>Gammaproteobacteria</taxon>
        <taxon>Enterobacterales</taxon>
        <taxon>Gallaecimonadaceae</taxon>
        <taxon>Gallaecimonas</taxon>
    </lineage>
</organism>
<dbReference type="Proteomes" id="UP000006755">
    <property type="component" value="Unassembled WGS sequence"/>
</dbReference>